<dbReference type="PROSITE" id="PS01186">
    <property type="entry name" value="EGF_2"/>
    <property type="match status" value="1"/>
</dbReference>
<dbReference type="SMART" id="SM00179">
    <property type="entry name" value="EGF_CA"/>
    <property type="match status" value="1"/>
</dbReference>
<dbReference type="GO" id="GO:0005509">
    <property type="term" value="F:calcium ion binding"/>
    <property type="evidence" value="ECO:0007669"/>
    <property type="project" value="InterPro"/>
</dbReference>
<dbReference type="SUPFAM" id="SSF57196">
    <property type="entry name" value="EGF/Laminin"/>
    <property type="match status" value="1"/>
</dbReference>
<dbReference type="GO" id="GO:0016020">
    <property type="term" value="C:membrane"/>
    <property type="evidence" value="ECO:0007669"/>
    <property type="project" value="UniProtKB-SubCell"/>
</dbReference>
<sequence length="374" mass="41109">MRLDSLTGLLAVFIAVFVDDTYAALSCCQAKRQDLKNMTLMMKLSNLKTDVNLDNGRIKRDLTTIIKILNIDACNASPCQNEGICSDKVNGYTCNCKVGYSGINCQTVAVGELKDEPIVTRRWLHSTYIRDLAVTSRGHIVVTSGKGSTAQIYDSDFKPIKDIGKRFYHVALTNDEQLVFTDWTNTIYFYTVSGRHIRSITVKGSSTVLLGITSLSTGQLVVCYGKEKRVFIVDPSSGDSTPFSAPGTVIDPYYVTTNSKGVIIVSDFDGHAIKGLDQAGNVVFSYGSSEEQLSLPNGVYTDSKDFILVADRNNDRIQLLTPEGNFHSHILTEMDGVDLPMALRINNAGQLLVGDRSGQLFIITYRNKISPEVV</sequence>
<keyword evidence="6" id="KW-0325">Glycoprotein</keyword>
<feature type="domain" description="EGF-like" evidence="10">
    <location>
        <begin position="70"/>
        <end position="106"/>
    </location>
</feature>
<evidence type="ECO:0000313" key="11">
    <source>
        <dbReference type="EMBL" id="CAH1790536.1"/>
    </source>
</evidence>
<dbReference type="EMBL" id="CAIIXF020000007">
    <property type="protein sequence ID" value="CAH1790536.1"/>
    <property type="molecule type" value="Genomic_DNA"/>
</dbReference>
<dbReference type="Proteomes" id="UP000749559">
    <property type="component" value="Unassembled WGS sequence"/>
</dbReference>
<dbReference type="PROSITE" id="PS00010">
    <property type="entry name" value="ASX_HYDROXYL"/>
    <property type="match status" value="1"/>
</dbReference>
<keyword evidence="4" id="KW-0472">Membrane</keyword>
<feature type="signal peptide" evidence="9">
    <location>
        <begin position="1"/>
        <end position="23"/>
    </location>
</feature>
<dbReference type="PANTHER" id="PTHR24104:SF57">
    <property type="entry name" value="BEE-MILK PROTEIN"/>
    <property type="match status" value="1"/>
</dbReference>
<feature type="disulfide bond" evidence="7">
    <location>
        <begin position="96"/>
        <end position="105"/>
    </location>
</feature>
<dbReference type="Gene3D" id="2.120.10.30">
    <property type="entry name" value="TolB, C-terminal domain"/>
    <property type="match status" value="1"/>
</dbReference>
<keyword evidence="3" id="KW-0677">Repeat</keyword>
<dbReference type="PROSITE" id="PS51125">
    <property type="entry name" value="NHL"/>
    <property type="match status" value="1"/>
</dbReference>
<dbReference type="OrthoDB" id="10039644at2759"/>
<dbReference type="SMART" id="SM00181">
    <property type="entry name" value="EGF"/>
    <property type="match status" value="1"/>
</dbReference>
<keyword evidence="9" id="KW-0732">Signal</keyword>
<dbReference type="CDD" id="cd05819">
    <property type="entry name" value="NHL"/>
    <property type="match status" value="1"/>
</dbReference>
<evidence type="ECO:0000259" key="10">
    <source>
        <dbReference type="PROSITE" id="PS50026"/>
    </source>
</evidence>
<comment type="caution">
    <text evidence="7">Lacks conserved residue(s) required for the propagation of feature annotation.</text>
</comment>
<dbReference type="PROSITE" id="PS00022">
    <property type="entry name" value="EGF_1"/>
    <property type="match status" value="1"/>
</dbReference>
<dbReference type="SUPFAM" id="SSF101898">
    <property type="entry name" value="NHL repeat"/>
    <property type="match status" value="1"/>
</dbReference>
<comment type="caution">
    <text evidence="11">The sequence shown here is derived from an EMBL/GenBank/DDBJ whole genome shotgun (WGS) entry which is preliminary data.</text>
</comment>
<reference evidence="11" key="1">
    <citation type="submission" date="2022-03" db="EMBL/GenBank/DDBJ databases">
        <authorList>
            <person name="Martin C."/>
        </authorList>
    </citation>
    <scope>NUCLEOTIDE SEQUENCE</scope>
</reference>
<protein>
    <recommendedName>
        <fullName evidence="10">EGF-like domain-containing protein</fullName>
    </recommendedName>
</protein>
<dbReference type="GO" id="GO:0000209">
    <property type="term" value="P:protein polyubiquitination"/>
    <property type="evidence" value="ECO:0007669"/>
    <property type="project" value="TreeGrafter"/>
</dbReference>
<evidence type="ECO:0000256" key="6">
    <source>
        <dbReference type="ARBA" id="ARBA00023180"/>
    </source>
</evidence>
<dbReference type="PANTHER" id="PTHR24104">
    <property type="entry name" value="E3 UBIQUITIN-PROTEIN LIGASE NHLRC1-RELATED"/>
    <property type="match status" value="1"/>
</dbReference>
<dbReference type="CDD" id="cd00054">
    <property type="entry name" value="EGF_CA"/>
    <property type="match status" value="1"/>
</dbReference>
<dbReference type="Pfam" id="PF00008">
    <property type="entry name" value="EGF"/>
    <property type="match status" value="1"/>
</dbReference>
<dbReference type="GO" id="GO:0043161">
    <property type="term" value="P:proteasome-mediated ubiquitin-dependent protein catabolic process"/>
    <property type="evidence" value="ECO:0007669"/>
    <property type="project" value="TreeGrafter"/>
</dbReference>
<organism evidence="11 12">
    <name type="scientific">Owenia fusiformis</name>
    <name type="common">Polychaete worm</name>
    <dbReference type="NCBI Taxonomy" id="6347"/>
    <lineage>
        <taxon>Eukaryota</taxon>
        <taxon>Metazoa</taxon>
        <taxon>Spiralia</taxon>
        <taxon>Lophotrochozoa</taxon>
        <taxon>Annelida</taxon>
        <taxon>Polychaeta</taxon>
        <taxon>Sedentaria</taxon>
        <taxon>Canalipalpata</taxon>
        <taxon>Sabellida</taxon>
        <taxon>Oweniida</taxon>
        <taxon>Oweniidae</taxon>
        <taxon>Owenia</taxon>
    </lineage>
</organism>
<dbReference type="InterPro" id="IPR050952">
    <property type="entry name" value="TRIM-NHL_E3_ligases"/>
</dbReference>
<evidence type="ECO:0000256" key="8">
    <source>
        <dbReference type="PROSITE-ProRule" id="PRU00504"/>
    </source>
</evidence>
<dbReference type="GO" id="GO:0061630">
    <property type="term" value="F:ubiquitin protein ligase activity"/>
    <property type="evidence" value="ECO:0007669"/>
    <property type="project" value="TreeGrafter"/>
</dbReference>
<evidence type="ECO:0000256" key="3">
    <source>
        <dbReference type="ARBA" id="ARBA00022737"/>
    </source>
</evidence>
<dbReference type="InterPro" id="IPR001881">
    <property type="entry name" value="EGF-like_Ca-bd_dom"/>
</dbReference>
<dbReference type="AlphaFoldDB" id="A0A8S4P8E0"/>
<dbReference type="InterPro" id="IPR000742">
    <property type="entry name" value="EGF"/>
</dbReference>
<evidence type="ECO:0000256" key="5">
    <source>
        <dbReference type="ARBA" id="ARBA00023157"/>
    </source>
</evidence>
<accession>A0A8S4P8E0</accession>
<evidence type="ECO:0000256" key="4">
    <source>
        <dbReference type="ARBA" id="ARBA00023136"/>
    </source>
</evidence>
<name>A0A8S4P8E0_OWEFU</name>
<dbReference type="InterPro" id="IPR001258">
    <property type="entry name" value="NHL_repeat"/>
</dbReference>
<dbReference type="FunFam" id="2.10.25.10:FF:000309">
    <property type="entry name" value="Uncharacterized protein, isoform A"/>
    <property type="match status" value="1"/>
</dbReference>
<feature type="chain" id="PRO_5035755272" description="EGF-like domain-containing protein" evidence="9">
    <location>
        <begin position="24"/>
        <end position="374"/>
    </location>
</feature>
<proteinExistence type="predicted"/>
<dbReference type="InterPro" id="IPR000152">
    <property type="entry name" value="EGF-type_Asp/Asn_hydroxyl_site"/>
</dbReference>
<dbReference type="PROSITE" id="PS50026">
    <property type="entry name" value="EGF_3"/>
    <property type="match status" value="1"/>
</dbReference>
<evidence type="ECO:0000256" key="2">
    <source>
        <dbReference type="ARBA" id="ARBA00022536"/>
    </source>
</evidence>
<evidence type="ECO:0000256" key="9">
    <source>
        <dbReference type="SAM" id="SignalP"/>
    </source>
</evidence>
<evidence type="ECO:0000256" key="7">
    <source>
        <dbReference type="PROSITE-ProRule" id="PRU00076"/>
    </source>
</evidence>
<dbReference type="InterPro" id="IPR011042">
    <property type="entry name" value="6-blade_b-propeller_TolB-like"/>
</dbReference>
<evidence type="ECO:0000313" key="12">
    <source>
        <dbReference type="Proteomes" id="UP000749559"/>
    </source>
</evidence>
<dbReference type="Gene3D" id="2.10.25.10">
    <property type="entry name" value="Laminin"/>
    <property type="match status" value="1"/>
</dbReference>
<comment type="subcellular location">
    <subcellularLocation>
        <location evidence="1">Membrane</location>
    </subcellularLocation>
</comment>
<gene>
    <name evidence="11" type="ORF">OFUS_LOCUS15728</name>
</gene>
<feature type="repeat" description="NHL" evidence="8">
    <location>
        <begin position="280"/>
        <end position="323"/>
    </location>
</feature>
<keyword evidence="12" id="KW-1185">Reference proteome</keyword>
<keyword evidence="2 7" id="KW-0245">EGF-like domain</keyword>
<keyword evidence="5 7" id="KW-1015">Disulfide bond</keyword>
<evidence type="ECO:0000256" key="1">
    <source>
        <dbReference type="ARBA" id="ARBA00004370"/>
    </source>
</evidence>